<dbReference type="Proteomes" id="UP000236893">
    <property type="component" value="Unassembled WGS sequence"/>
</dbReference>
<dbReference type="EMBL" id="PQVF01000013">
    <property type="protein sequence ID" value="POY35163.1"/>
    <property type="molecule type" value="Genomic_DNA"/>
</dbReference>
<accession>A0A2S4ZZ77</accession>
<dbReference type="Gene3D" id="3.30.300.130">
    <property type="entry name" value="Fe-S cluster assembly (FSCA)"/>
    <property type="match status" value="1"/>
</dbReference>
<dbReference type="Pfam" id="PF01883">
    <property type="entry name" value="FeS_assembly_P"/>
    <property type="match status" value="1"/>
</dbReference>
<dbReference type="InterPro" id="IPR034904">
    <property type="entry name" value="FSCA_dom_sf"/>
</dbReference>
<dbReference type="PANTHER" id="PTHR42831">
    <property type="entry name" value="FE-S PROTEIN MATURATION AUXILIARY FACTOR YITW"/>
    <property type="match status" value="1"/>
</dbReference>
<protein>
    <recommendedName>
        <fullName evidence="1">MIP18 family-like domain-containing protein</fullName>
    </recommendedName>
</protein>
<evidence type="ECO:0000313" key="3">
    <source>
        <dbReference type="Proteomes" id="UP000236893"/>
    </source>
</evidence>
<gene>
    <name evidence="2" type="ORF">C3K47_16410</name>
</gene>
<dbReference type="RefSeq" id="WP_103790251.1">
    <property type="nucleotide sequence ID" value="NZ_PQVF01000013.1"/>
</dbReference>
<proteinExistence type="predicted"/>
<comment type="caution">
    <text evidence="2">The sequence shown here is derived from an EMBL/GenBank/DDBJ whole genome shotgun (WGS) entry which is preliminary data.</text>
</comment>
<evidence type="ECO:0000313" key="2">
    <source>
        <dbReference type="EMBL" id="POY35163.1"/>
    </source>
</evidence>
<dbReference type="OrthoDB" id="9805360at2"/>
<feature type="domain" description="MIP18 family-like" evidence="1">
    <location>
        <begin position="14"/>
        <end position="86"/>
    </location>
</feature>
<organism evidence="2 3">
    <name type="scientific">Solitalea longa</name>
    <dbReference type="NCBI Taxonomy" id="2079460"/>
    <lineage>
        <taxon>Bacteria</taxon>
        <taxon>Pseudomonadati</taxon>
        <taxon>Bacteroidota</taxon>
        <taxon>Sphingobacteriia</taxon>
        <taxon>Sphingobacteriales</taxon>
        <taxon>Sphingobacteriaceae</taxon>
        <taxon>Solitalea</taxon>
    </lineage>
</organism>
<dbReference type="PANTHER" id="PTHR42831:SF1">
    <property type="entry name" value="FE-S PROTEIN MATURATION AUXILIARY FACTOR YITW"/>
    <property type="match status" value="1"/>
</dbReference>
<name>A0A2S4ZZ77_9SPHI</name>
<dbReference type="AlphaFoldDB" id="A0A2S4ZZ77"/>
<dbReference type="InterPro" id="IPR052339">
    <property type="entry name" value="Fe-S_Maturation_MIP18"/>
</dbReference>
<reference evidence="2 3" key="1">
    <citation type="submission" date="2018-01" db="EMBL/GenBank/DDBJ databases">
        <authorList>
            <person name="Gaut B.S."/>
            <person name="Morton B.R."/>
            <person name="Clegg M.T."/>
            <person name="Duvall M.R."/>
        </authorList>
    </citation>
    <scope>NUCLEOTIDE SEQUENCE [LARGE SCALE GENOMIC DNA]</scope>
    <source>
        <strain evidence="2 3">HR-AV</strain>
    </source>
</reference>
<sequence length="110" mass="12565">MKIDLLNEKPFFIAELYEVLRDVIDPELGINVVDLGLIYNIEAGEDSKEINVTMTLSTPGCPMGQFITNSIWEKIKSIHADWQVDVNVVWEPEWSVDKISEHGRHQLGLE</sequence>
<keyword evidence="3" id="KW-1185">Reference proteome</keyword>
<dbReference type="InterPro" id="IPR002744">
    <property type="entry name" value="MIP18-like"/>
</dbReference>
<evidence type="ECO:0000259" key="1">
    <source>
        <dbReference type="Pfam" id="PF01883"/>
    </source>
</evidence>
<dbReference type="SUPFAM" id="SSF117916">
    <property type="entry name" value="Fe-S cluster assembly (FSCA) domain-like"/>
    <property type="match status" value="1"/>
</dbReference>